<keyword evidence="1" id="KW-0413">Isomerase</keyword>
<gene>
    <name evidence="3" type="ORF">PGLA2088_LOCUS19649</name>
</gene>
<comment type="catalytic activity">
    <reaction evidence="1">
        <text>[protein]-peptidylproline (omega=180) = [protein]-peptidylproline (omega=0)</text>
        <dbReference type="Rhea" id="RHEA:16237"/>
        <dbReference type="Rhea" id="RHEA-COMP:10747"/>
        <dbReference type="Rhea" id="RHEA-COMP:10748"/>
        <dbReference type="ChEBI" id="CHEBI:83833"/>
        <dbReference type="ChEBI" id="CHEBI:83834"/>
        <dbReference type="EC" id="5.2.1.8"/>
    </reaction>
</comment>
<protein>
    <recommendedName>
        <fullName evidence="1">peptidylprolyl isomerase</fullName>
        <ecNumber evidence="1">5.2.1.8</ecNumber>
    </recommendedName>
</protein>
<dbReference type="Gene3D" id="3.10.50.40">
    <property type="match status" value="1"/>
</dbReference>
<dbReference type="EMBL" id="CAJNNW010025171">
    <property type="protein sequence ID" value="CAE8675984.1"/>
    <property type="molecule type" value="Genomic_DNA"/>
</dbReference>
<dbReference type="PANTHER" id="PTHR47860:SF1">
    <property type="entry name" value="PEPTIDYL-PROLYL CIS-TRANS ISOMERASE FKBP17-1, CHLOROPLASTIC"/>
    <property type="match status" value="1"/>
</dbReference>
<proteinExistence type="predicted"/>
<reference evidence="3" key="1">
    <citation type="submission" date="2021-02" db="EMBL/GenBank/DDBJ databases">
        <authorList>
            <person name="Dougan E. K."/>
            <person name="Rhodes N."/>
            <person name="Thang M."/>
            <person name="Chan C."/>
        </authorList>
    </citation>
    <scope>NUCLEOTIDE SEQUENCE</scope>
</reference>
<keyword evidence="1" id="KW-0697">Rotamase</keyword>
<dbReference type="AlphaFoldDB" id="A0A813JII3"/>
<dbReference type="Proteomes" id="UP000626109">
    <property type="component" value="Unassembled WGS sequence"/>
</dbReference>
<organism evidence="3 4">
    <name type="scientific">Polarella glacialis</name>
    <name type="common">Dinoflagellate</name>
    <dbReference type="NCBI Taxonomy" id="89957"/>
    <lineage>
        <taxon>Eukaryota</taxon>
        <taxon>Sar</taxon>
        <taxon>Alveolata</taxon>
        <taxon>Dinophyceae</taxon>
        <taxon>Suessiales</taxon>
        <taxon>Suessiaceae</taxon>
        <taxon>Polarella</taxon>
    </lineage>
</organism>
<evidence type="ECO:0000313" key="3">
    <source>
        <dbReference type="EMBL" id="CAE8675984.1"/>
    </source>
</evidence>
<evidence type="ECO:0000256" key="1">
    <source>
        <dbReference type="PROSITE-ProRule" id="PRU00277"/>
    </source>
</evidence>
<dbReference type="EC" id="5.2.1.8" evidence="1"/>
<dbReference type="PROSITE" id="PS50059">
    <property type="entry name" value="FKBP_PPIASE"/>
    <property type="match status" value="1"/>
</dbReference>
<dbReference type="Pfam" id="PF00254">
    <property type="entry name" value="FKBP_C"/>
    <property type="match status" value="1"/>
</dbReference>
<name>A0A813JII3_POLGL</name>
<evidence type="ECO:0000259" key="2">
    <source>
        <dbReference type="PROSITE" id="PS50059"/>
    </source>
</evidence>
<dbReference type="GO" id="GO:0003755">
    <property type="term" value="F:peptidyl-prolyl cis-trans isomerase activity"/>
    <property type="evidence" value="ECO:0007669"/>
    <property type="project" value="UniProtKB-KW"/>
</dbReference>
<dbReference type="PANTHER" id="PTHR47860">
    <property type="entry name" value="PEPTIDYL-PROLYL CIS-TRANS ISOMERASE FKBP17-1, CHLOROPLASTIC"/>
    <property type="match status" value="1"/>
</dbReference>
<evidence type="ECO:0000313" key="4">
    <source>
        <dbReference type="Proteomes" id="UP000626109"/>
    </source>
</evidence>
<dbReference type="InterPro" id="IPR044197">
    <property type="entry name" value="FKBP17-1-like"/>
</dbReference>
<accession>A0A813JII3</accession>
<feature type="domain" description="PPIase FKBP-type" evidence="2">
    <location>
        <begin position="111"/>
        <end position="187"/>
    </location>
</feature>
<dbReference type="InterPro" id="IPR001179">
    <property type="entry name" value="PPIase_FKBP_dom"/>
</dbReference>
<sequence>MSSSTEPPMFATRKRRIYRLARVAALLVAAAATVRGLCPAWLSHGCQRIEAEAPASRRLAAGGIFVALLPEAASAVVKVAKAEDNLTMIQLPSGLQYADVREGAGAYPQPGSKVTLDYVMMTTGARYGNKIDSTKDREAPYRFVLGDPSIIRGLSEALLTMKPGGVRRVIIPAKLGYTDESKKPQPPGPGEFQRFKNIYLNSNRAYQPDLVMDLKLFQPS</sequence>
<dbReference type="SUPFAM" id="SSF54534">
    <property type="entry name" value="FKBP-like"/>
    <property type="match status" value="1"/>
</dbReference>
<comment type="caution">
    <text evidence="3">The sequence shown here is derived from an EMBL/GenBank/DDBJ whole genome shotgun (WGS) entry which is preliminary data.</text>
</comment>
<dbReference type="InterPro" id="IPR046357">
    <property type="entry name" value="PPIase_dom_sf"/>
</dbReference>